<dbReference type="InterPro" id="IPR004338">
    <property type="entry name" value="NqrB/RnfD"/>
</dbReference>
<reference evidence="10" key="1">
    <citation type="journal article" date="2015" name="Nature">
        <title>Complex archaea that bridge the gap between prokaryotes and eukaryotes.</title>
        <authorList>
            <person name="Spang A."/>
            <person name="Saw J.H."/>
            <person name="Jorgensen S.L."/>
            <person name="Zaremba-Niedzwiedzka K."/>
            <person name="Martijn J."/>
            <person name="Lind A.E."/>
            <person name="van Eijk R."/>
            <person name="Schleper C."/>
            <person name="Guy L."/>
            <person name="Ettema T.J."/>
        </authorList>
    </citation>
    <scope>NUCLEOTIDE SEQUENCE</scope>
</reference>
<dbReference type="Pfam" id="PF03116">
    <property type="entry name" value="NQR2_RnfD_RnfE"/>
    <property type="match status" value="1"/>
</dbReference>
<keyword evidence="7 9" id="KW-1133">Transmembrane helix</keyword>
<dbReference type="PANTHER" id="PTHR30578:SF1">
    <property type="entry name" value="NA(+)-TRANSLOCATING NADH-QUINONE REDUCTASE SUBUNIT B"/>
    <property type="match status" value="1"/>
</dbReference>
<dbReference type="EMBL" id="LAZR01031359">
    <property type="protein sequence ID" value="KKL53978.1"/>
    <property type="molecule type" value="Genomic_DNA"/>
</dbReference>
<dbReference type="GO" id="GO:0022900">
    <property type="term" value="P:electron transport chain"/>
    <property type="evidence" value="ECO:0007669"/>
    <property type="project" value="InterPro"/>
</dbReference>
<feature type="transmembrane region" description="Helical" evidence="9">
    <location>
        <begin position="99"/>
        <end position="126"/>
    </location>
</feature>
<keyword evidence="3" id="KW-0285">Flavoprotein</keyword>
<keyword evidence="1" id="KW-0813">Transport</keyword>
<keyword evidence="2" id="KW-0597">Phosphoprotein</keyword>
<evidence type="ECO:0000256" key="7">
    <source>
        <dbReference type="ARBA" id="ARBA00022989"/>
    </source>
</evidence>
<sequence>FGEGGKLQTAKPIFDAAENFFFAPATRTPGVPHVRDPLDIKRFMSMVIIALMPCVVASVYFFGLRVLAMIVVSYAVGGAVEVAFAIVRKEEINEGLLVTGLLFPLILPPATPLWMVAVGVAFGVIVGKELFGGTGRNLFNPALVGRCFLALAYPKDMSSSWVKPIAEFPGRLTQYISSSSVDAVTSATPLGMARQNQLTNLSDMFFGNVSGSAGETSALLIIIGGVFLLLVRVANWRTVVGVLGGFMLLSAVLHWSAPETVLWRMLGGGLLFGAFFMATDPVTSPITNAGKWVYGMIIGFVTVLIRNFTGYVEGVTFAILLGNITAPILDDVVVRFRIRRWRNER</sequence>
<feature type="transmembrane region" description="Helical" evidence="9">
    <location>
        <begin position="315"/>
        <end position="336"/>
    </location>
</feature>
<dbReference type="NCBIfam" id="TIGR01946">
    <property type="entry name" value="rnfD"/>
    <property type="match status" value="1"/>
</dbReference>
<accession>A0A0F9CX76</accession>
<evidence type="ECO:0000256" key="3">
    <source>
        <dbReference type="ARBA" id="ARBA00022630"/>
    </source>
</evidence>
<evidence type="ECO:0000256" key="8">
    <source>
        <dbReference type="ARBA" id="ARBA00023136"/>
    </source>
</evidence>
<feature type="non-terminal residue" evidence="10">
    <location>
        <position position="1"/>
    </location>
</feature>
<evidence type="ECO:0000256" key="2">
    <source>
        <dbReference type="ARBA" id="ARBA00022553"/>
    </source>
</evidence>
<keyword evidence="6" id="KW-1278">Translocase</keyword>
<feature type="transmembrane region" description="Helical" evidence="9">
    <location>
        <begin position="43"/>
        <end position="62"/>
    </location>
</feature>
<feature type="transmembrane region" description="Helical" evidence="9">
    <location>
        <begin position="68"/>
        <end position="87"/>
    </location>
</feature>
<keyword evidence="4" id="KW-0288">FMN</keyword>
<evidence type="ECO:0000313" key="10">
    <source>
        <dbReference type="EMBL" id="KKL53978.1"/>
    </source>
</evidence>
<dbReference type="HAMAP" id="MF_00462">
    <property type="entry name" value="RsxD_RnfD"/>
    <property type="match status" value="1"/>
</dbReference>
<evidence type="ECO:0000256" key="4">
    <source>
        <dbReference type="ARBA" id="ARBA00022643"/>
    </source>
</evidence>
<proteinExistence type="inferred from homology"/>
<feature type="transmembrane region" description="Helical" evidence="9">
    <location>
        <begin position="238"/>
        <end position="255"/>
    </location>
</feature>
<dbReference type="AlphaFoldDB" id="A0A0F9CX76"/>
<name>A0A0F9CX76_9ZZZZ</name>
<comment type="caution">
    <text evidence="10">The sequence shown here is derived from an EMBL/GenBank/DDBJ whole genome shotgun (WGS) entry which is preliminary data.</text>
</comment>
<feature type="transmembrane region" description="Helical" evidence="9">
    <location>
        <begin position="261"/>
        <end position="279"/>
    </location>
</feature>
<evidence type="ECO:0000256" key="1">
    <source>
        <dbReference type="ARBA" id="ARBA00022448"/>
    </source>
</evidence>
<evidence type="ECO:0000256" key="6">
    <source>
        <dbReference type="ARBA" id="ARBA00022967"/>
    </source>
</evidence>
<organism evidence="10">
    <name type="scientific">marine sediment metagenome</name>
    <dbReference type="NCBI Taxonomy" id="412755"/>
    <lineage>
        <taxon>unclassified sequences</taxon>
        <taxon>metagenomes</taxon>
        <taxon>ecological metagenomes</taxon>
    </lineage>
</organism>
<feature type="transmembrane region" description="Helical" evidence="9">
    <location>
        <begin position="291"/>
        <end position="309"/>
    </location>
</feature>
<protein>
    <submittedName>
        <fullName evidence="10">Uncharacterized protein</fullName>
    </submittedName>
</protein>
<keyword evidence="5 9" id="KW-0812">Transmembrane</keyword>
<dbReference type="GO" id="GO:0005886">
    <property type="term" value="C:plasma membrane"/>
    <property type="evidence" value="ECO:0007669"/>
    <property type="project" value="TreeGrafter"/>
</dbReference>
<gene>
    <name evidence="10" type="ORF">LCGC14_2269990</name>
</gene>
<dbReference type="GO" id="GO:0055085">
    <property type="term" value="P:transmembrane transport"/>
    <property type="evidence" value="ECO:0007669"/>
    <property type="project" value="InterPro"/>
</dbReference>
<dbReference type="PANTHER" id="PTHR30578">
    <property type="entry name" value="ELECTRON TRANSPORT COMPLEX PROTEIN RNFD"/>
    <property type="match status" value="1"/>
</dbReference>
<evidence type="ECO:0000256" key="9">
    <source>
        <dbReference type="SAM" id="Phobius"/>
    </source>
</evidence>
<dbReference type="InterPro" id="IPR011303">
    <property type="entry name" value="RnfD_bac"/>
</dbReference>
<evidence type="ECO:0000256" key="5">
    <source>
        <dbReference type="ARBA" id="ARBA00022692"/>
    </source>
</evidence>
<feature type="transmembrane region" description="Helical" evidence="9">
    <location>
        <begin position="209"/>
        <end position="231"/>
    </location>
</feature>
<keyword evidence="8 9" id="KW-0472">Membrane</keyword>